<comment type="caution">
    <text evidence="1">The sequence shown here is derived from an EMBL/GenBank/DDBJ whole genome shotgun (WGS) entry which is preliminary data.</text>
</comment>
<protein>
    <submittedName>
        <fullName evidence="1">Uncharacterized protein</fullName>
    </submittedName>
</protein>
<proteinExistence type="predicted"/>
<accession>A0ACC1C815</accession>
<evidence type="ECO:0000313" key="2">
    <source>
        <dbReference type="Proteomes" id="UP001164250"/>
    </source>
</evidence>
<sequence length="540" mass="60019">MYIEGVNQYQSNDDRSIDCSGCQTRFDWSWGSCSVLPDAGLQCAVPFAADVPRLRELGVAGVVTLNEPYETLVPSSLYHAHNIDHLVIPTRDYLFAPSFADICLAVDFIHENASLGKTTYVHCKAGRGRSTTIVLCYLVEHRQMTPAIAYEHVKSIRPRVLLASSQWQAVQDYYLYKVKKTGSSDCKTAGKSLALPAEKDTTAFDDSSVVIVTELDLDGYDASSDSGLSRNEMFAEASLGCRVQFASQAAIARLSCWWLRCHTDQETSKKKLGNSVSTDQLGRVNIGECALPVAIFPDYKTYSAFPTVATFLPPQKKHVVLCRSNHNNKDDGVQNGYSIHCKEESKRRFLFLFLFSTGLFPTLSSSGKTKSKSPYDERRLLEQNKRIQRENNAPDDFPNFVREGFEVKVVASESYIKRDSGLIYRDFEVGKGDCPKAGQQVLLSLSLEATGRRIDSTYIQGSPAKIRMGTKALVPGFEEGIQDMRPGGKRRIIIPPELGPPVGPSTFFSSKQFEVFDVELLGVQDCQRRTIGFYSDVVCS</sequence>
<organism evidence="1 2">
    <name type="scientific">Pistacia atlantica</name>
    <dbReference type="NCBI Taxonomy" id="434234"/>
    <lineage>
        <taxon>Eukaryota</taxon>
        <taxon>Viridiplantae</taxon>
        <taxon>Streptophyta</taxon>
        <taxon>Embryophyta</taxon>
        <taxon>Tracheophyta</taxon>
        <taxon>Spermatophyta</taxon>
        <taxon>Magnoliopsida</taxon>
        <taxon>eudicotyledons</taxon>
        <taxon>Gunneridae</taxon>
        <taxon>Pentapetalae</taxon>
        <taxon>rosids</taxon>
        <taxon>malvids</taxon>
        <taxon>Sapindales</taxon>
        <taxon>Anacardiaceae</taxon>
        <taxon>Pistacia</taxon>
    </lineage>
</organism>
<evidence type="ECO:0000313" key="1">
    <source>
        <dbReference type="EMBL" id="KAJ0111690.1"/>
    </source>
</evidence>
<gene>
    <name evidence="1" type="ORF">Patl1_00123</name>
</gene>
<dbReference type="EMBL" id="CM047897">
    <property type="protein sequence ID" value="KAJ0111690.1"/>
    <property type="molecule type" value="Genomic_DNA"/>
</dbReference>
<reference evidence="2" key="1">
    <citation type="journal article" date="2023" name="G3 (Bethesda)">
        <title>Genome assembly and association tests identify interacting loci associated with vigor, precocity, and sex in interspecific pistachio rootstocks.</title>
        <authorList>
            <person name="Palmer W."/>
            <person name="Jacygrad E."/>
            <person name="Sagayaradj S."/>
            <person name="Cavanaugh K."/>
            <person name="Han R."/>
            <person name="Bertier L."/>
            <person name="Beede B."/>
            <person name="Kafkas S."/>
            <person name="Golino D."/>
            <person name="Preece J."/>
            <person name="Michelmore R."/>
        </authorList>
    </citation>
    <scope>NUCLEOTIDE SEQUENCE [LARGE SCALE GENOMIC DNA]</scope>
</reference>
<keyword evidence="2" id="KW-1185">Reference proteome</keyword>
<name>A0ACC1C815_9ROSI</name>
<dbReference type="Proteomes" id="UP001164250">
    <property type="component" value="Chromosome 1"/>
</dbReference>